<dbReference type="PANTHER" id="PTHR43859:SF5">
    <property type="entry name" value="ISOVALERATE--COA LIGASE AAE2"/>
    <property type="match status" value="1"/>
</dbReference>
<name>A0A6J5Y1B0_PRUAR</name>
<reference evidence="6" key="1">
    <citation type="journal article" date="2020" name="Genome Biol.">
        <title>Gamete binning: chromosome-level and haplotype-resolved genome assembly enabled by high-throughput single-cell sequencing of gamete genomes.</title>
        <authorList>
            <person name="Campoy J.A."/>
            <person name="Sun H."/>
            <person name="Goel M."/>
            <person name="Jiao W.-B."/>
            <person name="Folz-Donahue K."/>
            <person name="Wang N."/>
            <person name="Rubio M."/>
            <person name="Liu C."/>
            <person name="Kukat C."/>
            <person name="Ruiz D."/>
            <person name="Huettel B."/>
            <person name="Schneeberger K."/>
        </authorList>
    </citation>
    <scope>NUCLEOTIDE SEQUENCE [LARGE SCALE GENOMIC DNA]</scope>
    <source>
        <strain evidence="6">cv. Rojo Pasion</strain>
    </source>
</reference>
<dbReference type="OrthoDB" id="1724841at2759"/>
<comment type="similarity">
    <text evidence="1">Belongs to the ATP-dependent AMP-binding enzyme family.</text>
</comment>
<evidence type="ECO:0000256" key="3">
    <source>
        <dbReference type="ARBA" id="ARBA00022741"/>
    </source>
</evidence>
<keyword evidence="3" id="KW-0547">Nucleotide-binding</keyword>
<sequence>MIVNSPVSDWRPLPRKVEIMTGGSPPPPQILFKMEELGFGVNHLSKLKARQGVQHLGLEEVDIKDPVTTESVTPDGSTVDEIMLRGNTVMSGYLKALKATKEALRGGWLWSGDLAVKHPENYIDRSEGPVERYNHLWGREHKDS</sequence>
<organism evidence="5 6">
    <name type="scientific">Prunus armeniaca</name>
    <name type="common">Apricot</name>
    <name type="synonym">Armeniaca vulgaris</name>
    <dbReference type="NCBI Taxonomy" id="36596"/>
    <lineage>
        <taxon>Eukaryota</taxon>
        <taxon>Viridiplantae</taxon>
        <taxon>Streptophyta</taxon>
        <taxon>Embryophyta</taxon>
        <taxon>Tracheophyta</taxon>
        <taxon>Spermatophyta</taxon>
        <taxon>Magnoliopsida</taxon>
        <taxon>eudicotyledons</taxon>
        <taxon>Gunneridae</taxon>
        <taxon>Pentapetalae</taxon>
        <taxon>rosids</taxon>
        <taxon>fabids</taxon>
        <taxon>Rosales</taxon>
        <taxon>Rosaceae</taxon>
        <taxon>Amygdaloideae</taxon>
        <taxon>Amygdaleae</taxon>
        <taxon>Prunus</taxon>
    </lineage>
</organism>
<dbReference type="SUPFAM" id="SSF56801">
    <property type="entry name" value="Acetyl-CoA synthetase-like"/>
    <property type="match status" value="1"/>
</dbReference>
<dbReference type="AlphaFoldDB" id="A0A6J5Y1B0"/>
<accession>A0A6J5Y1B0</accession>
<dbReference type="GO" id="GO:0016874">
    <property type="term" value="F:ligase activity"/>
    <property type="evidence" value="ECO:0007669"/>
    <property type="project" value="UniProtKB-KW"/>
</dbReference>
<dbReference type="EMBL" id="CAEKKB010000007">
    <property type="protein sequence ID" value="CAB4318293.1"/>
    <property type="molecule type" value="Genomic_DNA"/>
</dbReference>
<keyword evidence="6" id="KW-1185">Reference proteome</keyword>
<dbReference type="Proteomes" id="UP000507245">
    <property type="component" value="Unassembled WGS sequence"/>
</dbReference>
<evidence type="ECO:0000313" key="5">
    <source>
        <dbReference type="EMBL" id="CAB4318293.1"/>
    </source>
</evidence>
<evidence type="ECO:0000256" key="1">
    <source>
        <dbReference type="ARBA" id="ARBA00006432"/>
    </source>
</evidence>
<evidence type="ECO:0000256" key="4">
    <source>
        <dbReference type="ARBA" id="ARBA00022840"/>
    </source>
</evidence>
<keyword evidence="4" id="KW-0067">ATP-binding</keyword>
<protein>
    <submittedName>
        <fullName evidence="5">Uncharacterized protein</fullName>
    </submittedName>
</protein>
<evidence type="ECO:0000256" key="2">
    <source>
        <dbReference type="ARBA" id="ARBA00022598"/>
    </source>
</evidence>
<dbReference type="InterPro" id="IPR042099">
    <property type="entry name" value="ANL_N_sf"/>
</dbReference>
<gene>
    <name evidence="5" type="ORF">ORAREDHAP_LOCUS45289</name>
</gene>
<keyword evidence="2" id="KW-0436">Ligase</keyword>
<proteinExistence type="inferred from homology"/>
<dbReference type="GO" id="GO:0005524">
    <property type="term" value="F:ATP binding"/>
    <property type="evidence" value="ECO:0007669"/>
    <property type="project" value="UniProtKB-KW"/>
</dbReference>
<dbReference type="PANTHER" id="PTHR43859">
    <property type="entry name" value="ACYL-ACTIVATING ENZYME"/>
    <property type="match status" value="1"/>
</dbReference>
<evidence type="ECO:0000313" key="6">
    <source>
        <dbReference type="Proteomes" id="UP000507245"/>
    </source>
</evidence>
<dbReference type="Gene3D" id="3.40.50.12780">
    <property type="entry name" value="N-terminal domain of ligase-like"/>
    <property type="match status" value="1"/>
</dbReference>